<protein>
    <submittedName>
        <fullName evidence="2">Uncharacterized protein</fullName>
    </submittedName>
</protein>
<evidence type="ECO:0000313" key="3">
    <source>
        <dbReference type="Proteomes" id="UP000053144"/>
    </source>
</evidence>
<keyword evidence="1" id="KW-0812">Transmembrane</keyword>
<organism evidence="2 3">
    <name type="scientific">Phaseolus angularis</name>
    <name type="common">Azuki bean</name>
    <name type="synonym">Vigna angularis</name>
    <dbReference type="NCBI Taxonomy" id="3914"/>
    <lineage>
        <taxon>Eukaryota</taxon>
        <taxon>Viridiplantae</taxon>
        <taxon>Streptophyta</taxon>
        <taxon>Embryophyta</taxon>
        <taxon>Tracheophyta</taxon>
        <taxon>Spermatophyta</taxon>
        <taxon>Magnoliopsida</taxon>
        <taxon>eudicotyledons</taxon>
        <taxon>Gunneridae</taxon>
        <taxon>Pentapetalae</taxon>
        <taxon>rosids</taxon>
        <taxon>fabids</taxon>
        <taxon>Fabales</taxon>
        <taxon>Fabaceae</taxon>
        <taxon>Papilionoideae</taxon>
        <taxon>50 kb inversion clade</taxon>
        <taxon>NPAAA clade</taxon>
        <taxon>indigoferoid/millettioid clade</taxon>
        <taxon>Phaseoleae</taxon>
        <taxon>Vigna</taxon>
    </lineage>
</organism>
<reference evidence="3" key="1">
    <citation type="journal article" date="2015" name="Proc. Natl. Acad. Sci. U.S.A.">
        <title>Genome sequencing of adzuki bean (Vigna angularis) provides insight into high starch and low fat accumulation and domestication.</title>
        <authorList>
            <person name="Yang K."/>
            <person name="Tian Z."/>
            <person name="Chen C."/>
            <person name="Luo L."/>
            <person name="Zhao B."/>
            <person name="Wang Z."/>
            <person name="Yu L."/>
            <person name="Li Y."/>
            <person name="Sun Y."/>
            <person name="Li W."/>
            <person name="Chen Y."/>
            <person name="Li Y."/>
            <person name="Zhang Y."/>
            <person name="Ai D."/>
            <person name="Zhao J."/>
            <person name="Shang C."/>
            <person name="Ma Y."/>
            <person name="Wu B."/>
            <person name="Wang M."/>
            <person name="Gao L."/>
            <person name="Sun D."/>
            <person name="Zhang P."/>
            <person name="Guo F."/>
            <person name="Wang W."/>
            <person name="Li Y."/>
            <person name="Wang J."/>
            <person name="Varshney R.K."/>
            <person name="Wang J."/>
            <person name="Ling H.Q."/>
            <person name="Wan P."/>
        </authorList>
    </citation>
    <scope>NUCLEOTIDE SEQUENCE</scope>
    <source>
        <strain evidence="3">cv. Jingnong 6</strain>
    </source>
</reference>
<name>A0A0L9VLK6_PHAAN</name>
<sequence length="187" mass="21580">MHQRSKLPTPSAATRSLSYLHQHITLHFFFIRISLSRDRFFLESVLHRHQPFFIINPSLLFRKYQIHQFLHLSSTITKSSAHLARVSSSLIIFSDFSRLKSLLIRSKPFPPFNLHFESINRFILGFLPFLGFLSSLTLCFLFFFEFLSFSAVFISGGSFEGARDTHIRHLLGGSSITILHQEGGYTN</sequence>
<accession>A0A0L9VLK6</accession>
<dbReference type="Gramene" id="KOM55782">
    <property type="protein sequence ID" value="KOM55782"/>
    <property type="gene ID" value="LR48_Vigan10g167400"/>
</dbReference>
<keyword evidence="1" id="KW-0472">Membrane</keyword>
<dbReference type="Proteomes" id="UP000053144">
    <property type="component" value="Chromosome 10"/>
</dbReference>
<evidence type="ECO:0000256" key="1">
    <source>
        <dbReference type="SAM" id="Phobius"/>
    </source>
</evidence>
<keyword evidence="1" id="KW-1133">Transmembrane helix</keyword>
<evidence type="ECO:0000313" key="2">
    <source>
        <dbReference type="EMBL" id="KOM55782.1"/>
    </source>
</evidence>
<feature type="transmembrane region" description="Helical" evidence="1">
    <location>
        <begin position="122"/>
        <end position="144"/>
    </location>
</feature>
<dbReference type="EMBL" id="CM003380">
    <property type="protein sequence ID" value="KOM55782.1"/>
    <property type="molecule type" value="Genomic_DNA"/>
</dbReference>
<proteinExistence type="predicted"/>
<gene>
    <name evidence="2" type="ORF">LR48_Vigan10g167400</name>
</gene>
<dbReference type="AlphaFoldDB" id="A0A0L9VLK6"/>